<proteinExistence type="predicted"/>
<reference evidence="1" key="1">
    <citation type="submission" date="2014-11" db="EMBL/GenBank/DDBJ databases">
        <authorList>
            <person name="Amaro Gonzalez C."/>
        </authorList>
    </citation>
    <scope>NUCLEOTIDE SEQUENCE</scope>
</reference>
<evidence type="ECO:0000313" key="1">
    <source>
        <dbReference type="EMBL" id="JAH22407.1"/>
    </source>
</evidence>
<sequence length="42" mass="4763">MEAGKTPRLPPNGRRCQLLMIKTSLYLSQLRESTRKLSAETS</sequence>
<organism evidence="1">
    <name type="scientific">Anguilla anguilla</name>
    <name type="common">European freshwater eel</name>
    <name type="synonym">Muraena anguilla</name>
    <dbReference type="NCBI Taxonomy" id="7936"/>
    <lineage>
        <taxon>Eukaryota</taxon>
        <taxon>Metazoa</taxon>
        <taxon>Chordata</taxon>
        <taxon>Craniata</taxon>
        <taxon>Vertebrata</taxon>
        <taxon>Euteleostomi</taxon>
        <taxon>Actinopterygii</taxon>
        <taxon>Neopterygii</taxon>
        <taxon>Teleostei</taxon>
        <taxon>Anguilliformes</taxon>
        <taxon>Anguillidae</taxon>
        <taxon>Anguilla</taxon>
    </lineage>
</organism>
<name>A0A0E9R0Y5_ANGAN</name>
<dbReference type="EMBL" id="GBXM01086170">
    <property type="protein sequence ID" value="JAH22407.1"/>
    <property type="molecule type" value="Transcribed_RNA"/>
</dbReference>
<accession>A0A0E9R0Y5</accession>
<reference evidence="1" key="2">
    <citation type="journal article" date="2015" name="Fish Shellfish Immunol.">
        <title>Early steps in the European eel (Anguilla anguilla)-Vibrio vulnificus interaction in the gills: Role of the RtxA13 toxin.</title>
        <authorList>
            <person name="Callol A."/>
            <person name="Pajuelo D."/>
            <person name="Ebbesson L."/>
            <person name="Teles M."/>
            <person name="MacKenzie S."/>
            <person name="Amaro C."/>
        </authorList>
    </citation>
    <scope>NUCLEOTIDE SEQUENCE</scope>
</reference>
<dbReference type="AlphaFoldDB" id="A0A0E9R0Y5"/>
<protein>
    <submittedName>
        <fullName evidence="1">Uncharacterized protein</fullName>
    </submittedName>
</protein>